<dbReference type="PANTHER" id="PTHR37534">
    <property type="entry name" value="TRANSCRIPTIONAL ACTIVATOR PROTEIN UGA3"/>
    <property type="match status" value="1"/>
</dbReference>
<evidence type="ECO:0000256" key="1">
    <source>
        <dbReference type="ARBA" id="ARBA00004123"/>
    </source>
</evidence>
<dbReference type="EMBL" id="NCSJ02000048">
    <property type="protein sequence ID" value="RFU32758.1"/>
    <property type="molecule type" value="Genomic_DNA"/>
</dbReference>
<keyword evidence="5" id="KW-1185">Reference proteome</keyword>
<comment type="caution">
    <text evidence="4">The sequence shown here is derived from an EMBL/GenBank/DDBJ whole genome shotgun (WGS) entry which is preliminary data.</text>
</comment>
<dbReference type="GO" id="GO:0000976">
    <property type="term" value="F:transcription cis-regulatory region binding"/>
    <property type="evidence" value="ECO:0007669"/>
    <property type="project" value="TreeGrafter"/>
</dbReference>
<name>A0A3E2HH57_SCYLI</name>
<keyword evidence="2" id="KW-0539">Nucleus</keyword>
<dbReference type="PANTHER" id="PTHR37534:SF2">
    <property type="entry name" value="N-ACETYLTRANSFERASE DOMAIN-CONTAINING PROTEIN"/>
    <property type="match status" value="1"/>
</dbReference>
<reference evidence="4 5" key="1">
    <citation type="submission" date="2018-05" db="EMBL/GenBank/DDBJ databases">
        <title>Draft genome sequence of Scytalidium lignicola DSM 105466, a ubiquitous saprotrophic fungus.</title>
        <authorList>
            <person name="Buettner E."/>
            <person name="Gebauer A.M."/>
            <person name="Hofrichter M."/>
            <person name="Liers C."/>
            <person name="Kellner H."/>
        </authorList>
    </citation>
    <scope>NUCLEOTIDE SEQUENCE [LARGE SCALE GENOMIC DNA]</scope>
    <source>
        <strain evidence="4 5">DSM 105466</strain>
    </source>
</reference>
<accession>A0A3E2HH57</accession>
<dbReference type="Proteomes" id="UP000258309">
    <property type="component" value="Unassembled WGS sequence"/>
</dbReference>
<dbReference type="GO" id="GO:0045944">
    <property type="term" value="P:positive regulation of transcription by RNA polymerase II"/>
    <property type="evidence" value="ECO:0007669"/>
    <property type="project" value="TreeGrafter"/>
</dbReference>
<feature type="non-terminal residue" evidence="4">
    <location>
        <position position="523"/>
    </location>
</feature>
<organism evidence="4 5">
    <name type="scientific">Scytalidium lignicola</name>
    <name type="common">Hyphomycete</name>
    <dbReference type="NCBI Taxonomy" id="5539"/>
    <lineage>
        <taxon>Eukaryota</taxon>
        <taxon>Fungi</taxon>
        <taxon>Dikarya</taxon>
        <taxon>Ascomycota</taxon>
        <taxon>Pezizomycotina</taxon>
        <taxon>Leotiomycetes</taxon>
        <taxon>Leotiomycetes incertae sedis</taxon>
        <taxon>Scytalidium</taxon>
    </lineage>
</organism>
<proteinExistence type="predicted"/>
<evidence type="ECO:0000256" key="2">
    <source>
        <dbReference type="ARBA" id="ARBA00023242"/>
    </source>
</evidence>
<feature type="region of interest" description="Disordered" evidence="3">
    <location>
        <begin position="167"/>
        <end position="197"/>
    </location>
</feature>
<dbReference type="Pfam" id="PF11951">
    <property type="entry name" value="Fungal_trans_2"/>
    <property type="match status" value="1"/>
</dbReference>
<dbReference type="GO" id="GO:0003700">
    <property type="term" value="F:DNA-binding transcription factor activity"/>
    <property type="evidence" value="ECO:0007669"/>
    <property type="project" value="TreeGrafter"/>
</dbReference>
<evidence type="ECO:0000256" key="3">
    <source>
        <dbReference type="SAM" id="MobiDB-lite"/>
    </source>
</evidence>
<protein>
    <submittedName>
        <fullName evidence="4">Uncharacterized protein</fullName>
    </submittedName>
</protein>
<gene>
    <name evidence="4" type="ORF">B7463_g3577</name>
</gene>
<dbReference type="InterPro" id="IPR021858">
    <property type="entry name" value="Fun_TF"/>
</dbReference>
<feature type="non-terminal residue" evidence="4">
    <location>
        <position position="1"/>
    </location>
</feature>
<feature type="compositionally biased region" description="Acidic residues" evidence="3">
    <location>
        <begin position="188"/>
        <end position="197"/>
    </location>
</feature>
<dbReference type="GO" id="GO:0005634">
    <property type="term" value="C:nucleus"/>
    <property type="evidence" value="ECO:0007669"/>
    <property type="project" value="UniProtKB-SubCell"/>
</dbReference>
<dbReference type="STRING" id="5539.A0A3E2HH57"/>
<evidence type="ECO:0000313" key="4">
    <source>
        <dbReference type="EMBL" id="RFU32758.1"/>
    </source>
</evidence>
<evidence type="ECO:0000313" key="5">
    <source>
        <dbReference type="Proteomes" id="UP000258309"/>
    </source>
</evidence>
<dbReference type="OrthoDB" id="4525710at2759"/>
<sequence length="523" mass="59243">MLSSFLIAEGDEILPVCGRCKRSGLECRRGSQIRFRYAGDPASYDTDTQALVNVFQRGMEDGGFRYPKNQIWLSTITKSANYIVDETRIVASCYHIQEDSELSSSLEGTPRTESSLPIPGLDNCSSPSFVAPSWPLDTTQGYEVCNTSLSLTALQSLSSRLIRPSPINLDSSSTITPSHKSPSPPESPPDDQTEWTESEEHNVVIVDSNLLAENDSHSTQCRESQLYVSQPMWPFQDRKQARLMRYFVDNLARWFDLCDYERHFALIVPKRAATCPMLLNATLAVSARHLSFLGRTDICDLSDFVRYQEQCLHHFIPSLNNSAVILDENILAATVILRYLEEVDVPLFVSETQYHLIGTRIFVHAQGEALVAGGLRQAAFWVAIRQEIYMALVNQRPVHPGFNLSASSFDYSFSPAADCTWANRIVMHCADVLRFCFGDDQANVEARHETLLEYTREWSRCCPESFSPTFYREPDRGGDRFTERIEHEAMLDVLVRTEKELGWPTTTAQQRMKQSWGWEVDGV</sequence>
<comment type="subcellular location">
    <subcellularLocation>
        <location evidence="1">Nucleus</location>
    </subcellularLocation>
</comment>
<dbReference type="AlphaFoldDB" id="A0A3E2HH57"/>